<dbReference type="InterPro" id="IPR038050">
    <property type="entry name" value="Neuro_actylchol_rec"/>
</dbReference>
<feature type="domain" description="Neurotransmitter-gated ion-channel ligand-binding" evidence="6">
    <location>
        <begin position="28"/>
        <end position="125"/>
    </location>
</feature>
<protein>
    <recommendedName>
        <fullName evidence="6">Neurotransmitter-gated ion-channel ligand-binding domain-containing protein</fullName>
    </recommendedName>
</protein>
<dbReference type="GO" id="GO:0016020">
    <property type="term" value="C:membrane"/>
    <property type="evidence" value="ECO:0007669"/>
    <property type="project" value="UniProtKB-SubCell"/>
</dbReference>
<keyword evidence="2 5" id="KW-0812">Transmembrane</keyword>
<reference evidence="7" key="2">
    <citation type="submission" date="2025-09" db="UniProtKB">
        <authorList>
            <consortium name="Ensembl"/>
        </authorList>
    </citation>
    <scope>IDENTIFICATION</scope>
</reference>
<dbReference type="Ensembl" id="ENSHBUT00000026350.1">
    <property type="protein sequence ID" value="ENSHBUP00000032913.1"/>
    <property type="gene ID" value="ENSHBUG00000019518.1"/>
</dbReference>
<sequence>MSLTKICSLKKLIRPVKSFSNPLNISISITVVGILGVEWDIEGLNWDEKDCGAERVSVPQEKLYVPDVQIAELLDEVSSTKTPYVYLYNTGHVYDDKPIRVVSSCQLGIYAFPFDIQNCSLTFGADIHFDKVYTISNEQDCMASSLSSCHYLLYKNLFSIVLRRRPVLYVVNLLIPSCFLITSVDRSSFKMTLTLGYTVFLLITNGLLPITGETTPLINDLALMVASLLETLFITSVGTNAEYSAVPHWLTILVLRYLAVLVCIPPKERSNRVTVSLNPSHKGITINEHQCHQPLGQSEHLQCYTSETVLDELRRLTAQEWEMIGTVIDRLLFGLYIVFIVTSFITIMSIWI</sequence>
<dbReference type="SUPFAM" id="SSF90112">
    <property type="entry name" value="Neurotransmitter-gated ion-channel transmembrane pore"/>
    <property type="match status" value="1"/>
</dbReference>
<proteinExistence type="predicted"/>
<evidence type="ECO:0000256" key="3">
    <source>
        <dbReference type="ARBA" id="ARBA00022989"/>
    </source>
</evidence>
<accession>A0A3Q3CXD4</accession>
<dbReference type="PROSITE" id="PS00236">
    <property type="entry name" value="NEUROTR_ION_CHANNEL"/>
    <property type="match status" value="1"/>
</dbReference>
<dbReference type="InterPro" id="IPR006201">
    <property type="entry name" value="Neur_channel"/>
</dbReference>
<reference evidence="7" key="1">
    <citation type="submission" date="2025-08" db="UniProtKB">
        <authorList>
            <consortium name="Ensembl"/>
        </authorList>
    </citation>
    <scope>IDENTIFICATION</scope>
</reference>
<dbReference type="AlphaFoldDB" id="A0A3Q3CXD4"/>
<dbReference type="InterPro" id="IPR036734">
    <property type="entry name" value="Neur_chan_lig-bd_sf"/>
</dbReference>
<dbReference type="GO" id="GO:0004888">
    <property type="term" value="F:transmembrane signaling receptor activity"/>
    <property type="evidence" value="ECO:0007669"/>
    <property type="project" value="InterPro"/>
</dbReference>
<name>A0A3Q3CXD4_HAPBU</name>
<dbReference type="Pfam" id="PF02931">
    <property type="entry name" value="Neur_chan_LBD"/>
    <property type="match status" value="1"/>
</dbReference>
<evidence type="ECO:0000256" key="1">
    <source>
        <dbReference type="ARBA" id="ARBA00004141"/>
    </source>
</evidence>
<feature type="transmembrane region" description="Helical" evidence="5">
    <location>
        <begin position="190"/>
        <end position="210"/>
    </location>
</feature>
<dbReference type="GO" id="GO:0005230">
    <property type="term" value="F:extracellular ligand-gated monoatomic ion channel activity"/>
    <property type="evidence" value="ECO:0007669"/>
    <property type="project" value="InterPro"/>
</dbReference>
<dbReference type="Proteomes" id="UP000264840">
    <property type="component" value="Unplaced"/>
</dbReference>
<comment type="subcellular location">
    <subcellularLocation>
        <location evidence="1">Membrane</location>
        <topology evidence="1">Multi-pass membrane protein</topology>
    </subcellularLocation>
</comment>
<dbReference type="GeneTree" id="ENSGT00940000164924"/>
<feature type="transmembrane region" description="Helical" evidence="5">
    <location>
        <begin position="167"/>
        <end position="184"/>
    </location>
</feature>
<evidence type="ECO:0000256" key="4">
    <source>
        <dbReference type="ARBA" id="ARBA00023136"/>
    </source>
</evidence>
<dbReference type="SUPFAM" id="SSF63712">
    <property type="entry name" value="Nicotinic receptor ligand binding domain-like"/>
    <property type="match status" value="1"/>
</dbReference>
<dbReference type="PANTHER" id="PTHR18945">
    <property type="entry name" value="NEUROTRANSMITTER GATED ION CHANNEL"/>
    <property type="match status" value="1"/>
</dbReference>
<dbReference type="Gene3D" id="2.70.170.10">
    <property type="entry name" value="Neurotransmitter-gated ion-channel ligand-binding domain"/>
    <property type="match status" value="1"/>
</dbReference>
<dbReference type="OMA" id="WIRLEWI"/>
<feature type="transmembrane region" description="Helical" evidence="5">
    <location>
        <begin position="246"/>
        <end position="264"/>
    </location>
</feature>
<dbReference type="InterPro" id="IPR018000">
    <property type="entry name" value="Neurotransmitter_ion_chnl_CS"/>
</dbReference>
<dbReference type="InterPro" id="IPR036719">
    <property type="entry name" value="Neuro-gated_channel_TM_sf"/>
</dbReference>
<evidence type="ECO:0000313" key="8">
    <source>
        <dbReference type="Proteomes" id="UP000264840"/>
    </source>
</evidence>
<dbReference type="Gene3D" id="1.20.58.390">
    <property type="entry name" value="Neurotransmitter-gated ion-channel transmembrane domain"/>
    <property type="match status" value="1"/>
</dbReference>
<keyword evidence="8" id="KW-1185">Reference proteome</keyword>
<evidence type="ECO:0000313" key="7">
    <source>
        <dbReference type="Ensembl" id="ENSHBUP00000032913.1"/>
    </source>
</evidence>
<evidence type="ECO:0000256" key="2">
    <source>
        <dbReference type="ARBA" id="ARBA00022692"/>
    </source>
</evidence>
<keyword evidence="4 5" id="KW-0472">Membrane</keyword>
<dbReference type="InterPro" id="IPR006202">
    <property type="entry name" value="Neur_chan_lig-bd"/>
</dbReference>
<dbReference type="STRING" id="8153.ENSHBUP00000032913"/>
<feature type="transmembrane region" description="Helical" evidence="5">
    <location>
        <begin position="331"/>
        <end position="351"/>
    </location>
</feature>
<organism evidence="7 8">
    <name type="scientific">Haplochromis burtoni</name>
    <name type="common">Burton's mouthbrooder</name>
    <name type="synonym">Chromis burtoni</name>
    <dbReference type="NCBI Taxonomy" id="8153"/>
    <lineage>
        <taxon>Eukaryota</taxon>
        <taxon>Metazoa</taxon>
        <taxon>Chordata</taxon>
        <taxon>Craniata</taxon>
        <taxon>Vertebrata</taxon>
        <taxon>Euteleostomi</taxon>
        <taxon>Actinopterygii</taxon>
        <taxon>Neopterygii</taxon>
        <taxon>Teleostei</taxon>
        <taxon>Neoteleostei</taxon>
        <taxon>Acanthomorphata</taxon>
        <taxon>Ovalentaria</taxon>
        <taxon>Cichlomorphae</taxon>
        <taxon>Cichliformes</taxon>
        <taxon>Cichlidae</taxon>
        <taxon>African cichlids</taxon>
        <taxon>Pseudocrenilabrinae</taxon>
        <taxon>Haplochromini</taxon>
        <taxon>Haplochromis</taxon>
    </lineage>
</organism>
<evidence type="ECO:0000256" key="5">
    <source>
        <dbReference type="SAM" id="Phobius"/>
    </source>
</evidence>
<keyword evidence="3 5" id="KW-1133">Transmembrane helix</keyword>
<evidence type="ECO:0000259" key="6">
    <source>
        <dbReference type="Pfam" id="PF02931"/>
    </source>
</evidence>